<name>A0A1W5ZQR1_9BACI</name>
<dbReference type="OrthoDB" id="2967813at2"/>
<dbReference type="GO" id="GO:0016020">
    <property type="term" value="C:membrane"/>
    <property type="evidence" value="ECO:0007669"/>
    <property type="project" value="UniProtKB-SubCell"/>
</dbReference>
<reference evidence="7 8" key="1">
    <citation type="submission" date="2017-04" db="EMBL/GenBank/DDBJ databases">
        <title>The whole genome sequencing and assembly of Halobacillus mangrovi strain.</title>
        <authorList>
            <person name="Lee S.-J."/>
            <person name="Park M.-K."/>
            <person name="Kim J.-Y."/>
            <person name="Lee Y.-J."/>
            <person name="Yi H."/>
            <person name="Bahn Y.-S."/>
            <person name="Kim J.F."/>
            <person name="Lee D.-W."/>
        </authorList>
    </citation>
    <scope>NUCLEOTIDE SEQUENCE [LARGE SCALE GENOMIC DNA]</scope>
    <source>
        <strain evidence="7 8">KTB 131</strain>
    </source>
</reference>
<evidence type="ECO:0000256" key="4">
    <source>
        <dbReference type="ARBA" id="ARBA00023136"/>
    </source>
</evidence>
<dbReference type="AlphaFoldDB" id="A0A1W5ZQR1"/>
<evidence type="ECO:0000313" key="7">
    <source>
        <dbReference type="EMBL" id="ARI75630.1"/>
    </source>
</evidence>
<comment type="subcellular location">
    <subcellularLocation>
        <location evidence="1">Membrane</location>
        <topology evidence="1">Multi-pass membrane protein</topology>
    </subcellularLocation>
</comment>
<evidence type="ECO:0000256" key="3">
    <source>
        <dbReference type="ARBA" id="ARBA00022989"/>
    </source>
</evidence>
<protein>
    <recommendedName>
        <fullName evidence="6">RDD domain-containing protein</fullName>
    </recommendedName>
</protein>
<gene>
    <name evidence="7" type="ORF">HM131_01770</name>
</gene>
<dbReference type="InterPro" id="IPR010432">
    <property type="entry name" value="RDD"/>
</dbReference>
<dbReference type="EMBL" id="CP020772">
    <property type="protein sequence ID" value="ARI75630.1"/>
    <property type="molecule type" value="Genomic_DNA"/>
</dbReference>
<organism evidence="7 8">
    <name type="scientific">Halobacillus mangrovi</name>
    <dbReference type="NCBI Taxonomy" id="402384"/>
    <lineage>
        <taxon>Bacteria</taxon>
        <taxon>Bacillati</taxon>
        <taxon>Bacillota</taxon>
        <taxon>Bacilli</taxon>
        <taxon>Bacillales</taxon>
        <taxon>Bacillaceae</taxon>
        <taxon>Halobacillus</taxon>
    </lineage>
</organism>
<evidence type="ECO:0000256" key="5">
    <source>
        <dbReference type="SAM" id="Phobius"/>
    </source>
</evidence>
<evidence type="ECO:0000256" key="1">
    <source>
        <dbReference type="ARBA" id="ARBA00004141"/>
    </source>
</evidence>
<evidence type="ECO:0000256" key="2">
    <source>
        <dbReference type="ARBA" id="ARBA00022692"/>
    </source>
</evidence>
<keyword evidence="8" id="KW-1185">Reference proteome</keyword>
<feature type="transmembrane region" description="Helical" evidence="5">
    <location>
        <begin position="98"/>
        <end position="119"/>
    </location>
</feature>
<feature type="transmembrane region" description="Helical" evidence="5">
    <location>
        <begin position="20"/>
        <end position="39"/>
    </location>
</feature>
<dbReference type="STRING" id="402384.HM131_01770"/>
<proteinExistence type="predicted"/>
<dbReference type="Pfam" id="PF06271">
    <property type="entry name" value="RDD"/>
    <property type="match status" value="1"/>
</dbReference>
<keyword evidence="4 5" id="KW-0472">Membrane</keyword>
<dbReference type="KEGG" id="hmn:HM131_01770"/>
<feature type="transmembrane region" description="Helical" evidence="5">
    <location>
        <begin position="51"/>
        <end position="71"/>
    </location>
</feature>
<keyword evidence="2 5" id="KW-0812">Transmembrane</keyword>
<sequence length="150" mass="16717">MGQGRGGITIYEKNLLQRLIAVGLELIVAGLIAALYTEWNDTGRGYEPNPIFWRAFISTHISFLLAIPLFANGRTLGMLLTNLTATSNNGKIPNFFQIILRAVFGFGPVILTNGLWYFVSIITGLIDKKGRGWGEFVSYTTVKRKDQNFD</sequence>
<accession>A0A1W5ZQR1</accession>
<evidence type="ECO:0000259" key="6">
    <source>
        <dbReference type="Pfam" id="PF06271"/>
    </source>
</evidence>
<evidence type="ECO:0000313" key="8">
    <source>
        <dbReference type="Proteomes" id="UP000192527"/>
    </source>
</evidence>
<feature type="domain" description="RDD" evidence="6">
    <location>
        <begin position="15"/>
        <end position="133"/>
    </location>
</feature>
<dbReference type="Proteomes" id="UP000192527">
    <property type="component" value="Chromosome"/>
</dbReference>
<keyword evidence="3 5" id="KW-1133">Transmembrane helix</keyword>